<feature type="transmembrane region" description="Helical" evidence="6">
    <location>
        <begin position="154"/>
        <end position="173"/>
    </location>
</feature>
<name>X1LKE2_9ZZZZ</name>
<evidence type="ECO:0000256" key="5">
    <source>
        <dbReference type="ARBA" id="ARBA00023136"/>
    </source>
</evidence>
<dbReference type="GO" id="GO:0010043">
    <property type="term" value="P:response to zinc ion"/>
    <property type="evidence" value="ECO:0007669"/>
    <property type="project" value="TreeGrafter"/>
</dbReference>
<feature type="transmembrane region" description="Helical" evidence="6">
    <location>
        <begin position="35"/>
        <end position="57"/>
    </location>
</feature>
<evidence type="ECO:0000313" key="7">
    <source>
        <dbReference type="EMBL" id="GAI19847.1"/>
    </source>
</evidence>
<evidence type="ECO:0000256" key="6">
    <source>
        <dbReference type="SAM" id="Phobius"/>
    </source>
</evidence>
<dbReference type="Gene3D" id="1.10.3470.10">
    <property type="entry name" value="ABC transporter involved in vitamin B12 uptake, BtuC"/>
    <property type="match status" value="1"/>
</dbReference>
<gene>
    <name evidence="7" type="ORF">S06H3_33134</name>
</gene>
<accession>X1LKE2</accession>
<dbReference type="SUPFAM" id="SSF81345">
    <property type="entry name" value="ABC transporter involved in vitamin B12 uptake, BtuC"/>
    <property type="match status" value="1"/>
</dbReference>
<dbReference type="EMBL" id="BARV01019757">
    <property type="protein sequence ID" value="GAI19847.1"/>
    <property type="molecule type" value="Genomic_DNA"/>
</dbReference>
<feature type="transmembrane region" description="Helical" evidence="6">
    <location>
        <begin position="127"/>
        <end position="148"/>
    </location>
</feature>
<sequence>VSYAIAAAATLFLLATAAGSDIHMEEMLAGSILWVQWPAIIICALIYTITSTFHYIFRDKFIKLSSDYQGAMKDGMNVMWWDFLFYALMGIIITYTVEIAGVLLVFSFLIIPATFASLFAQTMRNRLIIAWILGAFASLCGLIFSFRYDFSCGPSIISFLGLFLIIASIVRNVTMKSS</sequence>
<proteinExistence type="inferred from homology"/>
<dbReference type="PANTHER" id="PTHR30477">
    <property type="entry name" value="ABC-TRANSPORTER METAL-BINDING PROTEIN"/>
    <property type="match status" value="1"/>
</dbReference>
<evidence type="ECO:0008006" key="8">
    <source>
        <dbReference type="Google" id="ProtNLM"/>
    </source>
</evidence>
<protein>
    <recommendedName>
        <fullName evidence="8">ABC-3 protein</fullName>
    </recommendedName>
</protein>
<comment type="subcellular location">
    <subcellularLocation>
        <location evidence="1">Membrane</location>
        <topology evidence="1">Multi-pass membrane protein</topology>
    </subcellularLocation>
</comment>
<evidence type="ECO:0000256" key="2">
    <source>
        <dbReference type="ARBA" id="ARBA00008034"/>
    </source>
</evidence>
<dbReference type="InterPro" id="IPR037294">
    <property type="entry name" value="ABC_BtuC-like"/>
</dbReference>
<dbReference type="Pfam" id="PF00950">
    <property type="entry name" value="ABC-3"/>
    <property type="match status" value="1"/>
</dbReference>
<dbReference type="GO" id="GO:0043190">
    <property type="term" value="C:ATP-binding cassette (ABC) transporter complex"/>
    <property type="evidence" value="ECO:0007669"/>
    <property type="project" value="InterPro"/>
</dbReference>
<evidence type="ECO:0000256" key="3">
    <source>
        <dbReference type="ARBA" id="ARBA00022692"/>
    </source>
</evidence>
<keyword evidence="4 6" id="KW-1133">Transmembrane helix</keyword>
<reference evidence="7" key="1">
    <citation type="journal article" date="2014" name="Front. Microbiol.">
        <title>High frequency of phylogenetically diverse reductive dehalogenase-homologous genes in deep subseafloor sedimentary metagenomes.</title>
        <authorList>
            <person name="Kawai M."/>
            <person name="Futagami T."/>
            <person name="Toyoda A."/>
            <person name="Takaki Y."/>
            <person name="Nishi S."/>
            <person name="Hori S."/>
            <person name="Arai W."/>
            <person name="Tsubouchi T."/>
            <person name="Morono Y."/>
            <person name="Uchiyama I."/>
            <person name="Ito T."/>
            <person name="Fujiyama A."/>
            <person name="Inagaki F."/>
            <person name="Takami H."/>
        </authorList>
    </citation>
    <scope>NUCLEOTIDE SEQUENCE</scope>
    <source>
        <strain evidence="7">Expedition CK06-06</strain>
    </source>
</reference>
<dbReference type="AlphaFoldDB" id="X1LKE2"/>
<organism evidence="7">
    <name type="scientific">marine sediment metagenome</name>
    <dbReference type="NCBI Taxonomy" id="412755"/>
    <lineage>
        <taxon>unclassified sequences</taxon>
        <taxon>metagenomes</taxon>
        <taxon>ecological metagenomes</taxon>
    </lineage>
</organism>
<comment type="caution">
    <text evidence="7">The sequence shown here is derived from an EMBL/GenBank/DDBJ whole genome shotgun (WGS) entry which is preliminary data.</text>
</comment>
<evidence type="ECO:0000256" key="4">
    <source>
        <dbReference type="ARBA" id="ARBA00022989"/>
    </source>
</evidence>
<evidence type="ECO:0000256" key="1">
    <source>
        <dbReference type="ARBA" id="ARBA00004141"/>
    </source>
</evidence>
<keyword evidence="3 6" id="KW-0812">Transmembrane</keyword>
<dbReference type="PANTHER" id="PTHR30477:SF19">
    <property type="entry name" value="METAL ABC TRANSPORTER PERMEASE"/>
    <property type="match status" value="1"/>
</dbReference>
<feature type="non-terminal residue" evidence="7">
    <location>
        <position position="1"/>
    </location>
</feature>
<keyword evidence="5 6" id="KW-0472">Membrane</keyword>
<dbReference type="InterPro" id="IPR001626">
    <property type="entry name" value="ABC_TroCD"/>
</dbReference>
<feature type="transmembrane region" description="Helical" evidence="6">
    <location>
        <begin position="78"/>
        <end position="97"/>
    </location>
</feature>
<feature type="transmembrane region" description="Helical" evidence="6">
    <location>
        <begin position="103"/>
        <end position="120"/>
    </location>
</feature>
<comment type="similarity">
    <text evidence="2">Belongs to the ABC-3 integral membrane protein family.</text>
</comment>
<dbReference type="GO" id="GO:0055085">
    <property type="term" value="P:transmembrane transport"/>
    <property type="evidence" value="ECO:0007669"/>
    <property type="project" value="InterPro"/>
</dbReference>